<sequence>MYSLNSVFKTAGADHSEYSHSADIIQLRWTTTLWSEIWVTYFPEDSDKDFICQVLCLDESTRHLDGATIQRVDGNISGLSMTRIMFAHREETMQMADRVIDFSQLNTQSV</sequence>
<dbReference type="Proteomes" id="UP001238540">
    <property type="component" value="Unassembled WGS sequence"/>
</dbReference>
<evidence type="ECO:0000313" key="2">
    <source>
        <dbReference type="Proteomes" id="UP001238540"/>
    </source>
</evidence>
<evidence type="ECO:0000313" key="1">
    <source>
        <dbReference type="EMBL" id="MDN3610498.1"/>
    </source>
</evidence>
<protein>
    <submittedName>
        <fullName evidence="1">Uncharacterized protein</fullName>
    </submittedName>
</protein>
<keyword evidence="2" id="KW-1185">Reference proteome</keyword>
<proteinExistence type="predicted"/>
<comment type="caution">
    <text evidence="1">The sequence shown here is derived from an EMBL/GenBank/DDBJ whole genome shotgun (WGS) entry which is preliminary data.</text>
</comment>
<dbReference type="InterPro" id="IPR027417">
    <property type="entry name" value="P-loop_NTPase"/>
</dbReference>
<reference evidence="2" key="1">
    <citation type="journal article" date="2019" name="Int. J. Syst. Evol. Microbiol.">
        <title>The Global Catalogue of Microorganisms (GCM) 10K type strain sequencing project: providing services to taxonomists for standard genome sequencing and annotation.</title>
        <authorList>
            <consortium name="The Broad Institute Genomics Platform"/>
            <consortium name="The Broad Institute Genome Sequencing Center for Infectious Disease"/>
            <person name="Wu L."/>
            <person name="Ma J."/>
        </authorList>
    </citation>
    <scope>NUCLEOTIDE SEQUENCE [LARGE SCALE GENOMIC DNA]</scope>
    <source>
        <strain evidence="2">CECT 7398</strain>
    </source>
</reference>
<accession>A0ABT8BV22</accession>
<dbReference type="SUPFAM" id="SSF52540">
    <property type="entry name" value="P-loop containing nucleoside triphosphate hydrolases"/>
    <property type="match status" value="1"/>
</dbReference>
<organism evidence="1 2">
    <name type="scientific">Vibrio ostreicida</name>
    <dbReference type="NCBI Taxonomy" id="526588"/>
    <lineage>
        <taxon>Bacteria</taxon>
        <taxon>Pseudomonadati</taxon>
        <taxon>Pseudomonadota</taxon>
        <taxon>Gammaproteobacteria</taxon>
        <taxon>Vibrionales</taxon>
        <taxon>Vibrionaceae</taxon>
        <taxon>Vibrio</taxon>
    </lineage>
</organism>
<name>A0ABT8BV22_9VIBR</name>
<dbReference type="Gene3D" id="3.40.50.300">
    <property type="entry name" value="P-loop containing nucleotide triphosphate hydrolases"/>
    <property type="match status" value="1"/>
</dbReference>
<gene>
    <name evidence="1" type="ORF">QWZ16_12370</name>
</gene>
<dbReference type="EMBL" id="JAUFQC010000001">
    <property type="protein sequence ID" value="MDN3610498.1"/>
    <property type="molecule type" value="Genomic_DNA"/>
</dbReference>
<dbReference type="RefSeq" id="WP_290312050.1">
    <property type="nucleotide sequence ID" value="NZ_JAUFQC010000001.1"/>
</dbReference>